<dbReference type="EMBL" id="FOAJ01000004">
    <property type="protein sequence ID" value="SEL01245.1"/>
    <property type="molecule type" value="Genomic_DNA"/>
</dbReference>
<keyword evidence="3" id="KW-0472">Membrane</keyword>
<dbReference type="InterPro" id="IPR009100">
    <property type="entry name" value="AcylCoA_DH/oxidase_NM_dom_sf"/>
</dbReference>
<protein>
    <submittedName>
        <fullName evidence="5">Acyl-CoA dehydrogenase, C-terminal domain</fullName>
    </submittedName>
</protein>
<dbReference type="Gene3D" id="1.20.140.10">
    <property type="entry name" value="Butyryl-CoA Dehydrogenase, subunit A, domain 3"/>
    <property type="match status" value="1"/>
</dbReference>
<dbReference type="GO" id="GO:0033539">
    <property type="term" value="P:fatty acid beta-oxidation using acyl-CoA dehydrogenase"/>
    <property type="evidence" value="ECO:0007669"/>
    <property type="project" value="TreeGrafter"/>
</dbReference>
<sequence>MKPDLPAIPRPAAADDDPLRYVERLLDTLDVPVGSDTIGPASRTLTRSLPTLPQPGDGQTLLRWRMLAAIAARDLSLVKIYEAHADAAAILAELGAAQPGRGTVWAVWAAQMPDAVVRIVRRDGELARLTGVKAWCSGAAFATDALVTCTGDDGRPWLGAVELAQPGVEVVTRGWHAVGMHATGSVEVHFDDAAARLVGRPNAYLERAGFWFGAAGIAACWYGAAAALATRLAHAATRRDDPHLRAHLGAADAALSAARALLRETAEQIDRAPTSDALAPALRVRAAVETAVEAVLHATARGLGAAPFCRDRRFARMAADLPVFVRQSHAEHDLATLGGALAADAATEREAWSL</sequence>
<evidence type="ECO:0000313" key="5">
    <source>
        <dbReference type="EMBL" id="SEL01245.1"/>
    </source>
</evidence>
<accession>A0A1H7LS05</accession>
<reference evidence="6" key="1">
    <citation type="submission" date="2016-10" db="EMBL/GenBank/DDBJ databases">
        <authorList>
            <person name="Varghese N."/>
            <person name="Submissions S."/>
        </authorList>
    </citation>
    <scope>NUCLEOTIDE SEQUENCE [LARGE SCALE GENOMIC DNA]</scope>
    <source>
        <strain evidence="6">LMG 26416</strain>
    </source>
</reference>
<evidence type="ECO:0000256" key="3">
    <source>
        <dbReference type="SAM" id="Phobius"/>
    </source>
</evidence>
<feature type="domain" description="Acyl-CoA dehydrogenase/oxidase C-terminal" evidence="4">
    <location>
        <begin position="205"/>
        <end position="323"/>
    </location>
</feature>
<gene>
    <name evidence="5" type="ORF">SAMN05192542_104456</name>
</gene>
<keyword evidence="2" id="KW-0560">Oxidoreductase</keyword>
<dbReference type="OrthoDB" id="107064at2"/>
<dbReference type="STRING" id="416943.SAMN05445871_3721"/>
<keyword evidence="3" id="KW-0812">Transmembrane</keyword>
<evidence type="ECO:0000256" key="2">
    <source>
        <dbReference type="ARBA" id="ARBA00023002"/>
    </source>
</evidence>
<dbReference type="Gene3D" id="2.40.110.10">
    <property type="entry name" value="Butyryl-CoA Dehydrogenase, subunit A, domain 2"/>
    <property type="match status" value="1"/>
</dbReference>
<evidence type="ECO:0000256" key="1">
    <source>
        <dbReference type="ARBA" id="ARBA00022630"/>
    </source>
</evidence>
<evidence type="ECO:0000259" key="4">
    <source>
        <dbReference type="Pfam" id="PF00441"/>
    </source>
</evidence>
<keyword evidence="6" id="KW-1185">Reference proteome</keyword>
<dbReference type="Pfam" id="PF00441">
    <property type="entry name" value="Acyl-CoA_dh_1"/>
    <property type="match status" value="1"/>
</dbReference>
<feature type="transmembrane region" description="Helical" evidence="3">
    <location>
        <begin position="210"/>
        <end position="229"/>
    </location>
</feature>
<dbReference type="RefSeq" id="WP_090547644.1">
    <property type="nucleotide sequence ID" value="NZ_FNSR01000002.1"/>
</dbReference>
<keyword evidence="1" id="KW-0285">Flavoprotein</keyword>
<name>A0A1H7LS05_9BURK</name>
<evidence type="ECO:0000313" key="6">
    <source>
        <dbReference type="Proteomes" id="UP000199120"/>
    </source>
</evidence>
<dbReference type="PANTHER" id="PTHR48083">
    <property type="entry name" value="MEDIUM-CHAIN SPECIFIC ACYL-COA DEHYDROGENASE, MITOCHONDRIAL-RELATED"/>
    <property type="match status" value="1"/>
</dbReference>
<keyword evidence="3" id="KW-1133">Transmembrane helix</keyword>
<proteinExistence type="predicted"/>
<dbReference type="GO" id="GO:0003995">
    <property type="term" value="F:acyl-CoA dehydrogenase activity"/>
    <property type="evidence" value="ECO:0007669"/>
    <property type="project" value="TreeGrafter"/>
</dbReference>
<dbReference type="InterPro" id="IPR046373">
    <property type="entry name" value="Acyl-CoA_Oxase/DH_mid-dom_sf"/>
</dbReference>
<dbReference type="PANTHER" id="PTHR48083:SF37">
    <property type="entry name" value="DEHYDROGENASE, PUTATIVE-RELATED"/>
    <property type="match status" value="1"/>
</dbReference>
<dbReference type="InterPro" id="IPR050741">
    <property type="entry name" value="Acyl-CoA_dehydrogenase"/>
</dbReference>
<dbReference type="InterPro" id="IPR009075">
    <property type="entry name" value="AcylCo_DH/oxidase_C"/>
</dbReference>
<dbReference type="GO" id="GO:0005737">
    <property type="term" value="C:cytoplasm"/>
    <property type="evidence" value="ECO:0007669"/>
    <property type="project" value="TreeGrafter"/>
</dbReference>
<organism evidence="5 6">
    <name type="scientific">Paraburkholderia caballeronis</name>
    <dbReference type="NCBI Taxonomy" id="416943"/>
    <lineage>
        <taxon>Bacteria</taxon>
        <taxon>Pseudomonadati</taxon>
        <taxon>Pseudomonadota</taxon>
        <taxon>Betaproteobacteria</taxon>
        <taxon>Burkholderiales</taxon>
        <taxon>Burkholderiaceae</taxon>
        <taxon>Paraburkholderia</taxon>
    </lineage>
</organism>
<dbReference type="SUPFAM" id="SSF56645">
    <property type="entry name" value="Acyl-CoA dehydrogenase NM domain-like"/>
    <property type="match status" value="1"/>
</dbReference>
<dbReference type="AlphaFoldDB" id="A0A1H7LS05"/>
<dbReference type="Proteomes" id="UP000199120">
    <property type="component" value="Unassembled WGS sequence"/>
</dbReference>